<keyword evidence="6" id="KW-1267">Proteomics identification</keyword>
<dbReference type="GeneID" id="176965"/>
<dbReference type="CTD" id="176965"/>
<dbReference type="WormBase" id="Y41D4B.16">
    <property type="protein sequence ID" value="CE21859"/>
    <property type="gene ID" value="WBGene00021518"/>
    <property type="gene designation" value="hpo-6"/>
</dbReference>
<dbReference type="Bgee" id="WBGene00021518">
    <property type="expression patterns" value="Expressed in larva and 2 other cell types or tissues"/>
</dbReference>
<accession>Q95Y17</accession>
<evidence type="ECO:0007829" key="6">
    <source>
        <dbReference type="PeptideAtlas" id="Q95Y17"/>
    </source>
</evidence>
<dbReference type="STRING" id="6239.Y41D4B.16.1"/>
<evidence type="ECO:0000313" key="3">
    <source>
        <dbReference type="EMBL" id="CCD66716.1"/>
    </source>
</evidence>
<dbReference type="PeptideAtlas" id="Q95Y17"/>
<evidence type="ECO:0000313" key="5">
    <source>
        <dbReference type="WormBase" id="Y41D4B.16"/>
    </source>
</evidence>
<feature type="chain" id="PRO_5004322276" evidence="2">
    <location>
        <begin position="20"/>
        <end position="453"/>
    </location>
</feature>
<dbReference type="PANTHER" id="PTHR21733:SF6">
    <property type="entry name" value="HYPHAL_REG_CWP DOMAIN-CONTAINING PROTEIN"/>
    <property type="match status" value="1"/>
</dbReference>
<keyword evidence="2" id="KW-0732">Signal</keyword>
<protein>
    <submittedName>
        <fullName evidence="3">CUB_2 domain-containing protein</fullName>
    </submittedName>
</protein>
<feature type="region of interest" description="Disordered" evidence="1">
    <location>
        <begin position="383"/>
        <end position="426"/>
    </location>
</feature>
<dbReference type="InterPro" id="IPR005071">
    <property type="entry name" value="Glycoprotein"/>
</dbReference>
<organism evidence="3 4">
    <name type="scientific">Caenorhabditis elegans</name>
    <dbReference type="NCBI Taxonomy" id="6239"/>
    <lineage>
        <taxon>Eukaryota</taxon>
        <taxon>Metazoa</taxon>
        <taxon>Ecdysozoa</taxon>
        <taxon>Nematoda</taxon>
        <taxon>Chromadorea</taxon>
        <taxon>Rhabditida</taxon>
        <taxon>Rhabditina</taxon>
        <taxon>Rhabditomorpha</taxon>
        <taxon>Rhabditoidea</taxon>
        <taxon>Rhabditidae</taxon>
        <taxon>Peloderinae</taxon>
        <taxon>Caenorhabditis</taxon>
    </lineage>
</organism>
<dbReference type="OrthoDB" id="5826270at2759"/>
<dbReference type="PhylomeDB" id="Q95Y17"/>
<dbReference type="HOGENOM" id="CLU_040349_1_0_1"/>
<feature type="compositionally biased region" description="Low complexity" evidence="1">
    <location>
        <begin position="383"/>
        <end position="412"/>
    </location>
</feature>
<dbReference type="Proteomes" id="UP000001940">
    <property type="component" value="Chromosome IV"/>
</dbReference>
<evidence type="ECO:0000313" key="4">
    <source>
        <dbReference type="Proteomes" id="UP000001940"/>
    </source>
</evidence>
<dbReference type="KEGG" id="cel:CELE_Y41D4B.16"/>
<sequence>MKAAVGFMLIFYCISSTLGSYARMHSLRFYTNNTVPVKIECEDGSKIYLTSRDKVVQLAKITLTTSGVSTTLDKLLNSIDENAFLKGWPVNSDLTISTTNSESVTNTLHGELFVSTPTMAKDPNFLVRTVRGSQTIDRSTNSDTTIMFLAVYNPDRTGKPNYAPFNQVGVSNIVQPRGTNIYFYQAMPSDYYTDVTNVNTTRWNIFANPLMNVFASNPHNSFFDKIDPIQFSTSVWFRSTGGFKLDVSEAYVDTMSINSTSVSVTGMSNSQLFSNTSSVNFLSAGTNRLGYSGYILNTDMFATVNLTVQLSGQSGATDSYTTSGSQVNDDFHEVEWPAQSMQLIPSSIEMGLYYVQYFNMDTGAPTTTSAALSSTASTPSIASTATSAATNPPTTTAGASTNSPATNPPTTSRPITASQSTTSQNVETTTKLGLTASITVSMMITLLHNILFA</sequence>
<dbReference type="InParanoid" id="Q95Y17"/>
<feature type="compositionally biased region" description="Polar residues" evidence="1">
    <location>
        <begin position="413"/>
        <end position="426"/>
    </location>
</feature>
<reference evidence="3 4" key="1">
    <citation type="journal article" date="1998" name="Science">
        <title>Genome sequence of the nematode C. elegans: a platform for investigating biology.</title>
        <authorList>
            <consortium name="The C. elegans sequencing consortium"/>
            <person name="Sulson J.E."/>
            <person name="Waterston R."/>
        </authorList>
    </citation>
    <scope>NUCLEOTIDE SEQUENCE [LARGE SCALE GENOMIC DNA]</scope>
    <source>
        <strain evidence="3 4">Bristol N2</strain>
    </source>
</reference>
<name>Q95Y17_CAEEL</name>
<gene>
    <name evidence="3 5" type="primary">hpo-6</name>
    <name evidence="3" type="ORF">CELE_Y41D4B.16</name>
    <name evidence="5" type="ORF">Y41D4B.16</name>
</gene>
<dbReference type="AGR" id="WB:WBGene00021518"/>
<dbReference type="PaxDb" id="6239-Y41D4B.16"/>
<dbReference type="eggNOG" id="ENOG502TGN5">
    <property type="taxonomic scope" value="Eukaryota"/>
</dbReference>
<dbReference type="GO" id="GO:0045121">
    <property type="term" value="C:membrane raft"/>
    <property type="evidence" value="ECO:0007005"/>
    <property type="project" value="WormBase"/>
</dbReference>
<dbReference type="EMBL" id="BX284604">
    <property type="protein sequence ID" value="CCD66716.1"/>
    <property type="molecule type" value="Genomic_DNA"/>
</dbReference>
<keyword evidence="4" id="KW-1185">Reference proteome</keyword>
<dbReference type="OMA" id="HEVEWPA"/>
<evidence type="ECO:0000256" key="2">
    <source>
        <dbReference type="SAM" id="SignalP"/>
    </source>
</evidence>
<dbReference type="Pfam" id="PF03409">
    <property type="entry name" value="Glycoprotein"/>
    <property type="match status" value="1"/>
</dbReference>
<dbReference type="PANTHER" id="PTHR21733">
    <property type="entry name" value="CUB_2 DOMAIN-CONTAINING PROTEIN-RELATED-RELATED"/>
    <property type="match status" value="1"/>
</dbReference>
<evidence type="ECO:0000256" key="1">
    <source>
        <dbReference type="SAM" id="MobiDB-lite"/>
    </source>
</evidence>
<feature type="signal peptide" evidence="2">
    <location>
        <begin position="1"/>
        <end position="19"/>
    </location>
</feature>
<dbReference type="AlphaFoldDB" id="Q95Y17"/>
<dbReference type="RefSeq" id="NP_500100.1">
    <property type="nucleotide sequence ID" value="NM_067699.4"/>
</dbReference>
<proteinExistence type="evidence at protein level"/>
<dbReference type="FunCoup" id="Q95Y17">
    <property type="interactions" value="1392"/>
</dbReference>
<dbReference type="UCSC" id="Y41D4B.16">
    <property type="organism name" value="c. elegans"/>
</dbReference>